<comment type="caution">
    <text evidence="1">The sequence shown here is derived from an EMBL/GenBank/DDBJ whole genome shotgun (WGS) entry which is preliminary data.</text>
</comment>
<evidence type="ECO:0008006" key="3">
    <source>
        <dbReference type="Google" id="ProtNLM"/>
    </source>
</evidence>
<dbReference type="EMBL" id="JAFEMO010000010">
    <property type="protein sequence ID" value="KAH7560764.1"/>
    <property type="molecule type" value="Genomic_DNA"/>
</dbReference>
<proteinExistence type="predicted"/>
<evidence type="ECO:0000313" key="1">
    <source>
        <dbReference type="EMBL" id="KAH7560764.1"/>
    </source>
</evidence>
<protein>
    <recommendedName>
        <fullName evidence="3">RNase H type-1 domain-containing protein</fullName>
    </recommendedName>
</protein>
<name>A0ABQ8HI54_9ROSI</name>
<organism evidence="1 2">
    <name type="scientific">Xanthoceras sorbifolium</name>
    <dbReference type="NCBI Taxonomy" id="99658"/>
    <lineage>
        <taxon>Eukaryota</taxon>
        <taxon>Viridiplantae</taxon>
        <taxon>Streptophyta</taxon>
        <taxon>Embryophyta</taxon>
        <taxon>Tracheophyta</taxon>
        <taxon>Spermatophyta</taxon>
        <taxon>Magnoliopsida</taxon>
        <taxon>eudicotyledons</taxon>
        <taxon>Gunneridae</taxon>
        <taxon>Pentapetalae</taxon>
        <taxon>rosids</taxon>
        <taxon>malvids</taxon>
        <taxon>Sapindales</taxon>
        <taxon>Sapindaceae</taxon>
        <taxon>Xanthoceroideae</taxon>
        <taxon>Xanthoceras</taxon>
    </lineage>
</organism>
<keyword evidence="2" id="KW-1185">Reference proteome</keyword>
<dbReference type="Proteomes" id="UP000827721">
    <property type="component" value="Unassembled WGS sequence"/>
</dbReference>
<evidence type="ECO:0000313" key="2">
    <source>
        <dbReference type="Proteomes" id="UP000827721"/>
    </source>
</evidence>
<gene>
    <name evidence="1" type="ORF">JRO89_XS10G0094800</name>
</gene>
<reference evidence="1 2" key="1">
    <citation type="submission" date="2021-02" db="EMBL/GenBank/DDBJ databases">
        <title>Plant Genome Project.</title>
        <authorList>
            <person name="Zhang R.-G."/>
        </authorList>
    </citation>
    <scope>NUCLEOTIDE SEQUENCE [LARGE SCALE GENOMIC DNA]</scope>
    <source>
        <tissue evidence="1">Leaves</tissue>
    </source>
</reference>
<sequence length="163" mass="17847">MKDFEWFCLFFWGLWGNRNAKVHHQKVRAAEDLIAWVSGLLAEFQSTVSISISPCQSSLQGKAYFVPWSPPLGLLKLNSNAAVVATFARALRYRVSAEVGEYLGLRKGLGVALCSEVGNQKCQAVARSGNSLAHNLASLAISTDRDFLWQDICPSVLLSLCGL</sequence>
<accession>A0ABQ8HI54</accession>